<reference evidence="3 4" key="1">
    <citation type="submission" date="2018-10" db="EMBL/GenBank/DDBJ databases">
        <authorList>
            <person name="Grouzdev D.S."/>
            <person name="Krutkina M.S."/>
            <person name="Tourova T.P."/>
            <person name="Nazina T.N."/>
        </authorList>
    </citation>
    <scope>NUCLEOTIDE SEQUENCE [LARGE SCALE GENOMIC DNA]</scope>
    <source>
        <strain evidence="3 4">435</strain>
    </source>
</reference>
<protein>
    <submittedName>
        <fullName evidence="3">Uncharacterized protein</fullName>
    </submittedName>
</protein>
<organism evidence="3 4">
    <name type="scientific">Desulfofundulus salinus</name>
    <dbReference type="NCBI Taxonomy" id="2419843"/>
    <lineage>
        <taxon>Bacteria</taxon>
        <taxon>Bacillati</taxon>
        <taxon>Bacillota</taxon>
        <taxon>Clostridia</taxon>
        <taxon>Eubacteriales</taxon>
        <taxon>Peptococcaceae</taxon>
        <taxon>Desulfofundulus</taxon>
    </lineage>
</organism>
<feature type="transmembrane region" description="Helical" evidence="2">
    <location>
        <begin position="15"/>
        <end position="39"/>
    </location>
</feature>
<name>A0A494X2T9_9FIRM</name>
<keyword evidence="2" id="KW-0472">Membrane</keyword>
<comment type="caution">
    <text evidence="3">The sequence shown here is derived from an EMBL/GenBank/DDBJ whole genome shotgun (WGS) entry which is preliminary data.</text>
</comment>
<feature type="region of interest" description="Disordered" evidence="1">
    <location>
        <begin position="56"/>
        <end position="82"/>
    </location>
</feature>
<dbReference type="Proteomes" id="UP000271256">
    <property type="component" value="Unassembled WGS sequence"/>
</dbReference>
<sequence>MSVFQTDAGDVLNKLWMVVQFLAPIYAIAFGMLGARMLIEYGLGKLMDKFFPAKSKTTAKTKSSTTTSQRRRRASVYVSSERNPQIRRTKTGVYVYYD</sequence>
<keyword evidence="2" id="KW-0812">Transmembrane</keyword>
<feature type="compositionally biased region" description="Low complexity" evidence="1">
    <location>
        <begin position="56"/>
        <end position="68"/>
    </location>
</feature>
<dbReference type="AlphaFoldDB" id="A0A494X2T9"/>
<keyword evidence="4" id="KW-1185">Reference proteome</keyword>
<dbReference type="OrthoDB" id="9831022at2"/>
<gene>
    <name evidence="3" type="ORF">D7024_09515</name>
</gene>
<proteinExistence type="predicted"/>
<evidence type="ECO:0000256" key="2">
    <source>
        <dbReference type="SAM" id="Phobius"/>
    </source>
</evidence>
<accession>A0A494X2T9</accession>
<keyword evidence="2" id="KW-1133">Transmembrane helix</keyword>
<dbReference type="EMBL" id="RBWE01000001">
    <property type="protein sequence ID" value="RKO67164.1"/>
    <property type="molecule type" value="Genomic_DNA"/>
</dbReference>
<evidence type="ECO:0000313" key="4">
    <source>
        <dbReference type="Proteomes" id="UP000271256"/>
    </source>
</evidence>
<evidence type="ECO:0000313" key="3">
    <source>
        <dbReference type="EMBL" id="RKO67164.1"/>
    </source>
</evidence>
<dbReference type="RefSeq" id="WP_121451578.1">
    <property type="nucleotide sequence ID" value="NZ_RBWE01000001.1"/>
</dbReference>
<evidence type="ECO:0000256" key="1">
    <source>
        <dbReference type="SAM" id="MobiDB-lite"/>
    </source>
</evidence>